<sequence>MNKILRLLKKPKFILLKLLHTRFFRIISDENYVKLEYYLNLGRKLDLNKPKRYNDKLQWLKLNDRKDIYTEMVDKFAVRNIVEKTIGKEYLIPLLGVYNDFDEINFEELPSQFVLKPNHTSGNVYICRNKSEINYNQLRRKVDKWMKRDYFWEHREWPYKNVDRKLVIEKLMVDESGTDLKDYKFFCFNGDAKFMFVAKDRSTSTKFNFYDSNFNKLPLKQHYPNFNDELKKPISFEKMKYLAGKLSEGIPHVRVDFYEINGEIYFGELTFYHFAGVEQFEPDEWDFKFGDLIEL</sequence>
<dbReference type="RefSeq" id="WP_269104594.1">
    <property type="nucleotide sequence ID" value="NZ_CP114063.1"/>
</dbReference>
<proteinExistence type="predicted"/>
<dbReference type="EMBL" id="CP114063">
    <property type="protein sequence ID" value="WAT23981.1"/>
    <property type="molecule type" value="Genomic_DNA"/>
</dbReference>
<dbReference type="Proteomes" id="UP001164714">
    <property type="component" value="Chromosome"/>
</dbReference>
<dbReference type="AlphaFoldDB" id="A0AA47J360"/>
<protein>
    <submittedName>
        <fullName evidence="1">ATP-grasp fold amidoligase family protein</fullName>
    </submittedName>
</protein>
<evidence type="ECO:0000313" key="1">
    <source>
        <dbReference type="EMBL" id="WAT23981.1"/>
    </source>
</evidence>
<organism evidence="1 2">
    <name type="scientific">Aerococcus urinaeequi</name>
    <dbReference type="NCBI Taxonomy" id="51665"/>
    <lineage>
        <taxon>Bacteria</taxon>
        <taxon>Bacillati</taxon>
        <taxon>Bacillota</taxon>
        <taxon>Bacilli</taxon>
        <taxon>Lactobacillales</taxon>
        <taxon>Aerococcaceae</taxon>
        <taxon>Aerococcus</taxon>
    </lineage>
</organism>
<gene>
    <name evidence="1" type="ORF">OZ415_06875</name>
</gene>
<dbReference type="InterPro" id="IPR029465">
    <property type="entry name" value="ATPgrasp_TupA"/>
</dbReference>
<accession>A0AA47J360</accession>
<dbReference type="Pfam" id="PF14305">
    <property type="entry name" value="ATPgrasp_TupA"/>
    <property type="match status" value="1"/>
</dbReference>
<name>A0AA47J360_9LACT</name>
<evidence type="ECO:0000313" key="2">
    <source>
        <dbReference type="Proteomes" id="UP001164714"/>
    </source>
</evidence>
<reference evidence="1" key="1">
    <citation type="submission" date="2022-12" db="EMBL/GenBank/DDBJ databases">
        <title>Whole genome sequence analysis of a duck derived balloon bacteium Aerococcus urinaeequi henan2020.</title>
        <authorList>
            <person name="Zhang H."/>
            <person name="Qiao H.X."/>
            <person name="Bian C.Z."/>
            <person name="Shu J.C."/>
        </authorList>
    </citation>
    <scope>NUCLEOTIDE SEQUENCE</scope>
    <source>
        <strain evidence="1">2020-HN-1</strain>
    </source>
</reference>